<accession>V2WUF5</accession>
<evidence type="ECO:0000256" key="1">
    <source>
        <dbReference type="SAM" id="MobiDB-lite"/>
    </source>
</evidence>
<comment type="caution">
    <text evidence="2">The sequence shown here is derived from an EMBL/GenBank/DDBJ whole genome shotgun (WGS) entry which is preliminary data.</text>
</comment>
<sequence length="455" mass="51120">MLDIVKIEHFEEAIVVVRGTIQAFNKSTLRKAALQTAQEALQTGPNLESIGHTHFSTITMSSILVQCSLPAIKEVVKNGKFVFEMVEYFETPPSLKCFHFEVLLHHFIDITTLIAMALACLEADDANPAHVWIIWHAVIFTIEQYIKNSKNSLSATAYLNPAYRSSNLFVDGDVNPKEPVDAKTVTQIKGVQCPKLFYSILNYLVNVGSKEVEHSGYPELTQWKRQAGLFLSQLQKEFTSYAHSRYLYNLPYDTNLSATQGLIDWWRQYIGDNNVIILLHLAIKIFSICVNSMADERTASTFTWMNTDLCNRQTVDTMGSKAQIYKFYHTEHKLSEKPKASPIRAKSFCNIKPLFDHTHKKPEMDKACEKVTSVDADNTWLDEANELPGTPNTVSLLIGAWLINPSAVHLQAFISDTDANELSQPNPTTPSSVQVPTAPSSQPDTDYALGQLSWN</sequence>
<dbReference type="EMBL" id="AWSO01001434">
    <property type="protein sequence ID" value="ESK83835.1"/>
    <property type="molecule type" value="Genomic_DNA"/>
</dbReference>
<dbReference type="Proteomes" id="UP000017559">
    <property type="component" value="Unassembled WGS sequence"/>
</dbReference>
<keyword evidence="3" id="KW-1185">Reference proteome</keyword>
<dbReference type="AlphaFoldDB" id="V2WUF5"/>
<dbReference type="KEGG" id="mrr:Moror_13518"/>
<name>V2WUF5_MONRO</name>
<dbReference type="SUPFAM" id="SSF53098">
    <property type="entry name" value="Ribonuclease H-like"/>
    <property type="match status" value="1"/>
</dbReference>
<dbReference type="InterPro" id="IPR012337">
    <property type="entry name" value="RNaseH-like_sf"/>
</dbReference>
<proteinExistence type="predicted"/>
<feature type="compositionally biased region" description="Polar residues" evidence="1">
    <location>
        <begin position="420"/>
        <end position="444"/>
    </location>
</feature>
<organism evidence="2 3">
    <name type="scientific">Moniliophthora roreri (strain MCA 2997)</name>
    <name type="common">Cocoa frosty pod rot fungus</name>
    <name type="synonym">Crinipellis roreri</name>
    <dbReference type="NCBI Taxonomy" id="1381753"/>
    <lineage>
        <taxon>Eukaryota</taxon>
        <taxon>Fungi</taxon>
        <taxon>Dikarya</taxon>
        <taxon>Basidiomycota</taxon>
        <taxon>Agaricomycotina</taxon>
        <taxon>Agaricomycetes</taxon>
        <taxon>Agaricomycetidae</taxon>
        <taxon>Agaricales</taxon>
        <taxon>Marasmiineae</taxon>
        <taxon>Marasmiaceae</taxon>
        <taxon>Moniliophthora</taxon>
    </lineage>
</organism>
<gene>
    <name evidence="2" type="ORF">Moror_13518</name>
</gene>
<evidence type="ECO:0000313" key="2">
    <source>
        <dbReference type="EMBL" id="ESK83835.1"/>
    </source>
</evidence>
<dbReference type="HOGENOM" id="CLU_601416_0_0_1"/>
<dbReference type="OrthoDB" id="3236755at2759"/>
<evidence type="ECO:0000313" key="3">
    <source>
        <dbReference type="Proteomes" id="UP000017559"/>
    </source>
</evidence>
<feature type="region of interest" description="Disordered" evidence="1">
    <location>
        <begin position="419"/>
        <end position="455"/>
    </location>
</feature>
<reference evidence="2 3" key="1">
    <citation type="journal article" date="2014" name="BMC Genomics">
        <title>Genome and secretome analysis of the hemibiotrophic fungal pathogen, Moniliophthora roreri, which causes frosty pod rot disease of cacao: mechanisms of the biotrophic and necrotrophic phases.</title>
        <authorList>
            <person name="Meinhardt L.W."/>
            <person name="Costa G.G.L."/>
            <person name="Thomazella D.P.T."/>
            <person name="Teixeira P.J.P.L."/>
            <person name="Carazzolle M.F."/>
            <person name="Schuster S.C."/>
            <person name="Carlson J.E."/>
            <person name="Guiltinan M.J."/>
            <person name="Mieczkowski P."/>
            <person name="Farmer A."/>
            <person name="Ramaraj T."/>
            <person name="Crozier J."/>
            <person name="Davis R.E."/>
            <person name="Shao J."/>
            <person name="Melnick R.L."/>
            <person name="Pereira G.A.G."/>
            <person name="Bailey B.A."/>
        </authorList>
    </citation>
    <scope>NUCLEOTIDE SEQUENCE [LARGE SCALE GENOMIC DNA]</scope>
    <source>
        <strain evidence="2 3">MCA 2997</strain>
    </source>
</reference>
<protein>
    <submittedName>
        <fullName evidence="2">Uncharacterized protein</fullName>
    </submittedName>
</protein>